<dbReference type="EMBL" id="JACIJS010000017">
    <property type="protein sequence ID" value="MBB5517207.1"/>
    <property type="molecule type" value="Genomic_DNA"/>
</dbReference>
<evidence type="ECO:0000256" key="1">
    <source>
        <dbReference type="ARBA" id="ARBA00001957"/>
    </source>
</evidence>
<protein>
    <submittedName>
        <fullName evidence="6">Amino acid adenylation domain-containing protein/non-ribosomal peptide synthase protein (TIGR01720 family)</fullName>
    </submittedName>
</protein>
<comment type="caution">
    <text evidence="6">The sequence shown here is derived from an EMBL/GenBank/DDBJ whole genome shotgun (WGS) entry which is preliminary data.</text>
</comment>
<dbReference type="GO" id="GO:0044550">
    <property type="term" value="P:secondary metabolite biosynthetic process"/>
    <property type="evidence" value="ECO:0007669"/>
    <property type="project" value="TreeGrafter"/>
</dbReference>
<dbReference type="PANTHER" id="PTHR45527:SF1">
    <property type="entry name" value="FATTY ACID SYNTHASE"/>
    <property type="match status" value="1"/>
</dbReference>
<dbReference type="Gene3D" id="1.10.1200.10">
    <property type="entry name" value="ACP-like"/>
    <property type="match status" value="2"/>
</dbReference>
<dbReference type="InterPro" id="IPR009081">
    <property type="entry name" value="PP-bd_ACP"/>
</dbReference>
<dbReference type="SUPFAM" id="SSF47336">
    <property type="entry name" value="ACP-like"/>
    <property type="match status" value="2"/>
</dbReference>
<dbReference type="InterPro" id="IPR020845">
    <property type="entry name" value="AMP-binding_CS"/>
</dbReference>
<feature type="region of interest" description="Disordered" evidence="4">
    <location>
        <begin position="85"/>
        <end position="180"/>
    </location>
</feature>
<dbReference type="Pfam" id="PF00668">
    <property type="entry name" value="Condensation"/>
    <property type="match status" value="3"/>
</dbReference>
<comment type="cofactor">
    <cofactor evidence="1">
        <name>pantetheine 4'-phosphate</name>
        <dbReference type="ChEBI" id="CHEBI:47942"/>
    </cofactor>
</comment>
<dbReference type="InterPro" id="IPR006162">
    <property type="entry name" value="Ppantetheine_attach_site"/>
</dbReference>
<evidence type="ECO:0000259" key="5">
    <source>
        <dbReference type="PROSITE" id="PS50075"/>
    </source>
</evidence>
<reference evidence="6 7" key="1">
    <citation type="submission" date="2020-08" db="EMBL/GenBank/DDBJ databases">
        <title>Genomic Encyclopedia of Type Strains, Phase IV (KMG-IV): sequencing the most valuable type-strain genomes for metagenomic binning, comparative biology and taxonomic classification.</title>
        <authorList>
            <person name="Goeker M."/>
        </authorList>
    </citation>
    <scope>NUCLEOTIDE SEQUENCE [LARGE SCALE GENOMIC DNA]</scope>
    <source>
        <strain evidence="6 7">DSM 103377</strain>
    </source>
</reference>
<organism evidence="6 7">
    <name type="scientific">Rubricella aquisinus</name>
    <dbReference type="NCBI Taxonomy" id="2028108"/>
    <lineage>
        <taxon>Bacteria</taxon>
        <taxon>Pseudomonadati</taxon>
        <taxon>Pseudomonadota</taxon>
        <taxon>Alphaproteobacteria</taxon>
        <taxon>Rhodobacterales</taxon>
        <taxon>Paracoccaceae</taxon>
        <taxon>Rubricella</taxon>
    </lineage>
</organism>
<evidence type="ECO:0000256" key="2">
    <source>
        <dbReference type="ARBA" id="ARBA00022450"/>
    </source>
</evidence>
<evidence type="ECO:0000313" key="7">
    <source>
        <dbReference type="Proteomes" id="UP000553766"/>
    </source>
</evidence>
<feature type="compositionally biased region" description="Low complexity" evidence="4">
    <location>
        <begin position="85"/>
        <end position="109"/>
    </location>
</feature>
<dbReference type="Proteomes" id="UP000553766">
    <property type="component" value="Unassembled WGS sequence"/>
</dbReference>
<evidence type="ECO:0000256" key="3">
    <source>
        <dbReference type="ARBA" id="ARBA00022553"/>
    </source>
</evidence>
<dbReference type="InterPro" id="IPR001242">
    <property type="entry name" value="Condensation_dom"/>
</dbReference>
<dbReference type="Gene3D" id="3.40.50.980">
    <property type="match status" value="2"/>
</dbReference>
<gene>
    <name evidence="6" type="ORF">FHS89_003254</name>
</gene>
<dbReference type="Gene3D" id="3.30.559.10">
    <property type="entry name" value="Chloramphenicol acetyltransferase-like domain"/>
    <property type="match status" value="3"/>
</dbReference>
<name>A0A840X905_9RHOB</name>
<dbReference type="PROSITE" id="PS00455">
    <property type="entry name" value="AMP_BINDING"/>
    <property type="match status" value="2"/>
</dbReference>
<dbReference type="SUPFAM" id="SSF52777">
    <property type="entry name" value="CoA-dependent acyltransferases"/>
    <property type="match status" value="6"/>
</dbReference>
<dbReference type="InterPro" id="IPR000873">
    <property type="entry name" value="AMP-dep_synth/lig_dom"/>
</dbReference>
<dbReference type="Gene3D" id="3.30.559.30">
    <property type="entry name" value="Nonribosomal peptide synthetase, condensation domain"/>
    <property type="match status" value="3"/>
</dbReference>
<dbReference type="InterPro" id="IPR020806">
    <property type="entry name" value="PKS_PP-bd"/>
</dbReference>
<dbReference type="GO" id="GO:0043041">
    <property type="term" value="P:amino acid activation for nonribosomal peptide biosynthetic process"/>
    <property type="evidence" value="ECO:0007669"/>
    <property type="project" value="TreeGrafter"/>
</dbReference>
<dbReference type="Pfam" id="PF00501">
    <property type="entry name" value="AMP-binding"/>
    <property type="match status" value="2"/>
</dbReference>
<dbReference type="InterPro" id="IPR036736">
    <property type="entry name" value="ACP-like_sf"/>
</dbReference>
<dbReference type="Pfam" id="PF00550">
    <property type="entry name" value="PP-binding"/>
    <property type="match status" value="2"/>
</dbReference>
<feature type="domain" description="Carrier" evidence="5">
    <location>
        <begin position="252"/>
        <end position="329"/>
    </location>
</feature>
<feature type="domain" description="Carrier" evidence="5">
    <location>
        <begin position="1249"/>
        <end position="1323"/>
    </location>
</feature>
<keyword evidence="3" id="KW-0597">Phosphoprotein</keyword>
<dbReference type="GO" id="GO:0031177">
    <property type="term" value="F:phosphopantetheine binding"/>
    <property type="evidence" value="ECO:0007669"/>
    <property type="project" value="InterPro"/>
</dbReference>
<dbReference type="Gene3D" id="3.40.50.12780">
    <property type="entry name" value="N-terminal domain of ligase-like"/>
    <property type="match status" value="1"/>
</dbReference>
<dbReference type="InterPro" id="IPR023213">
    <property type="entry name" value="CAT-like_dom_sf"/>
</dbReference>
<keyword evidence="2" id="KW-0596">Phosphopantetheine</keyword>
<dbReference type="SUPFAM" id="SSF56801">
    <property type="entry name" value="Acetyl-CoA synthetase-like"/>
    <property type="match status" value="3"/>
</dbReference>
<dbReference type="FunFam" id="1.10.1200.10:FF:000005">
    <property type="entry name" value="Nonribosomal peptide synthetase 1"/>
    <property type="match status" value="1"/>
</dbReference>
<proteinExistence type="predicted"/>
<dbReference type="Gene3D" id="3.30.300.30">
    <property type="match status" value="3"/>
</dbReference>
<dbReference type="GO" id="GO:0003824">
    <property type="term" value="F:catalytic activity"/>
    <property type="evidence" value="ECO:0007669"/>
    <property type="project" value="InterPro"/>
</dbReference>
<accession>A0A840X905</accession>
<feature type="non-terminal residue" evidence="6">
    <location>
        <position position="1"/>
    </location>
</feature>
<dbReference type="PANTHER" id="PTHR45527">
    <property type="entry name" value="NONRIBOSOMAL PEPTIDE SYNTHETASE"/>
    <property type="match status" value="1"/>
</dbReference>
<dbReference type="InterPro" id="IPR010071">
    <property type="entry name" value="AA_adenyl_dom"/>
</dbReference>
<feature type="non-terminal residue" evidence="6">
    <location>
        <position position="2471"/>
    </location>
</feature>
<dbReference type="CDD" id="cd05930">
    <property type="entry name" value="A_NRPS"/>
    <property type="match status" value="1"/>
</dbReference>
<dbReference type="InterPro" id="IPR042099">
    <property type="entry name" value="ANL_N_sf"/>
</dbReference>
<keyword evidence="7" id="KW-1185">Reference proteome</keyword>
<evidence type="ECO:0000313" key="6">
    <source>
        <dbReference type="EMBL" id="MBB5517207.1"/>
    </source>
</evidence>
<dbReference type="NCBIfam" id="TIGR01733">
    <property type="entry name" value="AA-adenyl-dom"/>
    <property type="match status" value="1"/>
</dbReference>
<dbReference type="CDD" id="cd19531">
    <property type="entry name" value="LCL_NRPS-like"/>
    <property type="match status" value="1"/>
</dbReference>
<sequence>RADAQIKIRGQRIEPGEIEAAIAAHPGVAAAAVKLWPAEADAGSSPAGSSAGGSSAGGTGQARLAAYYTLAEGYAPPTATGAATTDAGPLGTVAPDAAHGAAAGPDTATSDVPSAAAQSGIAASRPGTTQLAAMDRSVPQEADQDGDHGARHAHGSTPHGTAPDSATSPIPGAPVHAAADPTAPATLYTDTNAPTAPLPDLADWIARHLAPAMQPDALILMDALPLTASGKLDRKALPKPQNWGQRAQNRAAPQGQTERALAAIWAETLGIDANEIARDDSFFALGGHSLTAMRTAARIRDRFQTNTTLAEIFDTPTLKALAEKIAQAPKGTDVSPRPARNEAPLSPVQRGFWALEHLASGTAPTNLRADVILHGALDRARLTDALNRLIARHPMLRARFEIRADGPWQVIDTHAEITLIDGPAGDAPFNLTRAPLLRAHLQKTDTHTHHLTLTVPHLIADGWSAGVIARDLSQLWNRAPLPEVTNHPLGYLTADAPDAGVDYWAKTLEGAPTLALPTDVPRGAAPCFDGATLNFKITAQQQSALMRLAQAQGATGFMAVHAVLTLLLHRYSGDTDIVIGTPIAGRDAPGMEELVGCFINTLALRARIDPNEDFTRHLQQISQISRDAFRHASTPFQQVVEATGAAQDPARHPIYQVLLAYQSMPEMDWQFDELEAEPLQAEVTSATHDLAFVLTPNADGIRGEITYRRDLFHADTIARMARHFGALIDAVTHAPTVPLARLDGLPADATPAQAHAPVTDRTFLDQVRHWVETAPGSTALATTDETLSYSELWEHAGKIAAALTARGIGRGDRVGLLLRRSAAIPILQLAVLRAGAAFVMLDPDHPEGRIAHMIATAQPMLVIADDVDASHVAAPVCHMNDLTGGVAGDPPGAPRPDDLAYLIFTSGTTGQPKAVMVPHRGLANLATAHGRDFALEPGARMLHFASPAFDAAIGETLIPLACGATVVIPDAEERQPGKPLERFIRQQNVTTVTLPPSLLLAMTPEECPSLRVIVAMGEACPQAVIARWAGPERRVINAYGPAENTVCSTLHIATGVDDAPAIGTPLPGVAAYVLDRYMRPVPRGAVGELFLGGIAVALGYLGQAGQSAAAFRPDPFSATPGTRMYATGDRVRMLGNGALMFVGRADDQISLRGFRIEPAEISAALRACAGVMDAVITRVDTPRPMLVAYVTGDAGLSLSAIEPDLLRHLPRYMIPQALVRLERFPVTPNGKIDMAALPAPRLDDDQADAPQTAEETAVWQVWRGILGTQTIGRASNFFGLGGDSITAIQVVAGLEARGYRCAPKDVFTFQTLAALAQALTPIEAATTAPLSDDRPLPLSPMQAWYLDSGPSDPNHFVQTIVLDTPAEPEAVRAALEDRVAAHPAFGLRFRQMGGAWQQHYAGPGSLGWITGGNATLEDLGRDLRALIDIEDGPVIAATTQPGRLILTAHHLVIDAVSWRILLQEVSDLLSGATPPQPSTALLSWLREDHIAPPIPAERQSLPMDRPHGTNTYGDVTRRQAALDQAQTTALLTEATRPFGITAEELILAGCARAVARWAGRDALSMDVERHGRTDGALSGAIGWFTHVAPIHLPCPDDPVEQIIAAKEGLRRPAAPQDAANILFNYFGVLDTGPSNLPFTVTDLSAGPERAPGDPRDHLIEMSAHVREGQLHLSLSYAAAQYDDLTPLAEACLAEVRSLVATAIAQEATHQTPSDFPHVTVSRAHLEHITATHGPIDDILPLTPLQSGMLADSLRHKDSTARVEQVQCRLQGPLDPEHFFAAWRAVFHAEPALRGRIETGGEEPLLVIVQQAEPIFDLLDWSGKDAEKALTRRAQDQRRPDAPPHHITLAKTAEDDWLFLWTSDHIFLDGWSLPLILRAVFTAYVSGAAPVPRVTLSDYAHHTPDRAADTGFWAKALAGITAPTDLPFDAPLSAQGIGSDTLSLTLSAEETDAATQFAREAGITLATLMNGVWAIVLSQISGAPSVVFGTTLSGRPETLPGADEMVGMFINTLPLRADLSPDAPLVPWLQEVQMRAADLRARQHDPLPDVIAAAPDLDGPTLFHSAVVYENYPVDPTLMDQVAGLTISDVTTTEESHFPLTLLVAPGPVMGVKLHYKPSLFSSSTASSLLSQFIEGLRGVVGGVGCVGDVVLEGASGAALGVGPERAAGLGHLLGGIAEQAAAAPDRAALRFDGTDLSYHAFVARGERLARVLVASGVARGDAVGIAAERGFELMIGLYAILRAGAAYVPLDSDMPVARLRMMLEDSGARTVLSGPGCPTGLLRDEAEISLSGWAFSPLNALPDGPAFARAITPEDLAYILFTSGSTGRPKGVMVSHGAIDNRLVWMQEAFELSPIDRVLLKTPIGFDVSVWELFWALREGATLVIAAPGGHRDGSYLADLIEKERITHIHFVPAMLQAFVETPRLGARCASLRRIICSGEALTTTLAKEAMAATRSPIVNLYGPTEAAVDV</sequence>
<evidence type="ECO:0000256" key="4">
    <source>
        <dbReference type="SAM" id="MobiDB-lite"/>
    </source>
</evidence>
<dbReference type="SMART" id="SM00823">
    <property type="entry name" value="PKS_PP"/>
    <property type="match status" value="2"/>
</dbReference>
<dbReference type="PROSITE" id="PS00012">
    <property type="entry name" value="PHOSPHOPANTETHEINE"/>
    <property type="match status" value="2"/>
</dbReference>
<dbReference type="InterPro" id="IPR045851">
    <property type="entry name" value="AMP-bd_C_sf"/>
</dbReference>
<dbReference type="GO" id="GO:0005737">
    <property type="term" value="C:cytoplasm"/>
    <property type="evidence" value="ECO:0007669"/>
    <property type="project" value="TreeGrafter"/>
</dbReference>
<feature type="region of interest" description="Disordered" evidence="4">
    <location>
        <begin position="235"/>
        <end position="255"/>
    </location>
</feature>
<dbReference type="PROSITE" id="PS50075">
    <property type="entry name" value="CARRIER"/>
    <property type="match status" value="2"/>
</dbReference>